<dbReference type="GO" id="GO:0050291">
    <property type="term" value="F:sphingosine N-acyltransferase activity"/>
    <property type="evidence" value="ECO:0007669"/>
    <property type="project" value="InterPro"/>
</dbReference>
<dbReference type="SMART" id="SM00724">
    <property type="entry name" value="TLC"/>
    <property type="match status" value="1"/>
</dbReference>
<comment type="caution">
    <text evidence="8">The sequence shown here is derived from an EMBL/GenBank/DDBJ whole genome shotgun (WGS) entry which is preliminary data.</text>
</comment>
<proteinExistence type="predicted"/>
<gene>
    <name evidence="8" type="ORF">HYH02_001935</name>
</gene>
<evidence type="ECO:0000256" key="5">
    <source>
        <dbReference type="PROSITE-ProRule" id="PRU00205"/>
    </source>
</evidence>
<protein>
    <recommendedName>
        <fullName evidence="7">TLC domain-containing protein</fullName>
    </recommendedName>
</protein>
<dbReference type="Pfam" id="PF03798">
    <property type="entry name" value="TRAM_LAG1_CLN8"/>
    <property type="match status" value="1"/>
</dbReference>
<keyword evidence="9" id="KW-1185">Reference proteome</keyword>
<keyword evidence="2 5" id="KW-0812">Transmembrane</keyword>
<dbReference type="GO" id="GO:0005789">
    <property type="term" value="C:endoplasmic reticulum membrane"/>
    <property type="evidence" value="ECO:0007669"/>
    <property type="project" value="UniProtKB-SubCell"/>
</dbReference>
<dbReference type="AlphaFoldDB" id="A0A835WUL2"/>
<dbReference type="PROSITE" id="PS50922">
    <property type="entry name" value="TLC"/>
    <property type="match status" value="1"/>
</dbReference>
<accession>A0A835WUL2</accession>
<comment type="subcellular location">
    <subcellularLocation>
        <location evidence="1">Membrane</location>
        <topology evidence="1">Multi-pass membrane protein</topology>
    </subcellularLocation>
</comment>
<evidence type="ECO:0000256" key="3">
    <source>
        <dbReference type="ARBA" id="ARBA00022989"/>
    </source>
</evidence>
<feature type="transmembrane region" description="Helical" evidence="6">
    <location>
        <begin position="244"/>
        <end position="269"/>
    </location>
</feature>
<feature type="transmembrane region" description="Helical" evidence="6">
    <location>
        <begin position="32"/>
        <end position="49"/>
    </location>
</feature>
<name>A0A835WUL2_9CHLO</name>
<dbReference type="PANTHER" id="PTHR12560:SF0">
    <property type="entry name" value="LD18904P"/>
    <property type="match status" value="1"/>
</dbReference>
<evidence type="ECO:0000256" key="4">
    <source>
        <dbReference type="ARBA" id="ARBA00023136"/>
    </source>
</evidence>
<dbReference type="InterPro" id="IPR016439">
    <property type="entry name" value="Lag1/Lac1-like"/>
</dbReference>
<dbReference type="GO" id="GO:0046513">
    <property type="term" value="P:ceramide biosynthetic process"/>
    <property type="evidence" value="ECO:0007669"/>
    <property type="project" value="InterPro"/>
</dbReference>
<sequence length="286" mass="32381">MAATHPLLKRIVHDFIAPNILQPHSTPSLEDFVVTVWIAIAILFVRIIFERAVIPGFRAYLERIKGPGQGKAAFAILDNLWIATFAGGLTGFAWWVTVNQNGGCTPWSTWDCFGHWPNHPVMLSQRWYMVLSFAYYLYELVGTVLGCGTKLKLDMVAHHLATMTLTILAYTTNLKRMSVMWQALFDISNPILHTAKALHASGVKALEPIKWAMFNLFALSFLVCRVLAGPYSILWPSFTVAPQWLTPAICYPCWALMVFVYILQLIWFYKIVEIARKGDKAAEKED</sequence>
<reference evidence="8" key="1">
    <citation type="journal article" date="2020" name="bioRxiv">
        <title>Comparative genomics of Chlamydomonas.</title>
        <authorList>
            <person name="Craig R.J."/>
            <person name="Hasan A.R."/>
            <person name="Ness R.W."/>
            <person name="Keightley P.D."/>
        </authorList>
    </citation>
    <scope>NUCLEOTIDE SEQUENCE</scope>
    <source>
        <strain evidence="8">CCAP 11/173</strain>
    </source>
</reference>
<feature type="transmembrane region" description="Helical" evidence="6">
    <location>
        <begin position="214"/>
        <end position="238"/>
    </location>
</feature>
<dbReference type="EMBL" id="JAEHOD010000003">
    <property type="protein sequence ID" value="KAG2453724.1"/>
    <property type="molecule type" value="Genomic_DNA"/>
</dbReference>
<evidence type="ECO:0000313" key="8">
    <source>
        <dbReference type="EMBL" id="KAG2453724.1"/>
    </source>
</evidence>
<organism evidence="8 9">
    <name type="scientific">Chlamydomonas schloesseri</name>
    <dbReference type="NCBI Taxonomy" id="2026947"/>
    <lineage>
        <taxon>Eukaryota</taxon>
        <taxon>Viridiplantae</taxon>
        <taxon>Chlorophyta</taxon>
        <taxon>core chlorophytes</taxon>
        <taxon>Chlorophyceae</taxon>
        <taxon>CS clade</taxon>
        <taxon>Chlamydomonadales</taxon>
        <taxon>Chlamydomonadaceae</taxon>
        <taxon>Chlamydomonas</taxon>
    </lineage>
</organism>
<feature type="domain" description="TLC" evidence="7">
    <location>
        <begin position="72"/>
        <end position="280"/>
    </location>
</feature>
<evidence type="ECO:0000259" key="7">
    <source>
        <dbReference type="PROSITE" id="PS50922"/>
    </source>
</evidence>
<dbReference type="PIRSF" id="PIRSF005225">
    <property type="entry name" value="LAG1_LAC1"/>
    <property type="match status" value="1"/>
</dbReference>
<feature type="transmembrane region" description="Helical" evidence="6">
    <location>
        <begin position="70"/>
        <end position="96"/>
    </location>
</feature>
<evidence type="ECO:0000256" key="1">
    <source>
        <dbReference type="ARBA" id="ARBA00004141"/>
    </source>
</evidence>
<keyword evidence="4 5" id="KW-0472">Membrane</keyword>
<feature type="transmembrane region" description="Helical" evidence="6">
    <location>
        <begin position="127"/>
        <end position="148"/>
    </location>
</feature>
<dbReference type="OrthoDB" id="506011at2759"/>
<dbReference type="PANTHER" id="PTHR12560">
    <property type="entry name" value="LONGEVITY ASSURANCE FACTOR 1 LAG1"/>
    <property type="match status" value="1"/>
</dbReference>
<evidence type="ECO:0000256" key="2">
    <source>
        <dbReference type="ARBA" id="ARBA00022692"/>
    </source>
</evidence>
<dbReference type="InterPro" id="IPR006634">
    <property type="entry name" value="TLC-dom"/>
</dbReference>
<dbReference type="Proteomes" id="UP000613740">
    <property type="component" value="Unassembled WGS sequence"/>
</dbReference>
<evidence type="ECO:0000313" key="9">
    <source>
        <dbReference type="Proteomes" id="UP000613740"/>
    </source>
</evidence>
<keyword evidence="3 6" id="KW-1133">Transmembrane helix</keyword>
<evidence type="ECO:0000256" key="6">
    <source>
        <dbReference type="SAM" id="Phobius"/>
    </source>
</evidence>